<sequence>MWVRERRLSYLVAIAICAMKCSVHPTSLSIRQGDRTARARIRMMRVQSMRKLVIMMISMTLRSRSNTSYCGDRSASTHVGTTQEEEDRNVLRSAPESKPWMPSLRKLRKWYGYTTGSCRIQTL</sequence>
<dbReference type="EMBL" id="AB922471">
    <property type="protein sequence ID" value="BAP69047.1"/>
    <property type="molecule type" value="mRNA"/>
</dbReference>
<name>A0A090BBS3_HYAAE</name>
<evidence type="ECO:0000313" key="2">
    <source>
        <dbReference type="EMBL" id="BAP69047.1"/>
    </source>
</evidence>
<protein>
    <submittedName>
        <fullName evidence="2">RxLR effector candidate protein</fullName>
    </submittedName>
</protein>
<feature type="non-terminal residue" evidence="2">
    <location>
        <position position="123"/>
    </location>
</feature>
<evidence type="ECO:0000256" key="1">
    <source>
        <dbReference type="SAM" id="MobiDB-lite"/>
    </source>
</evidence>
<dbReference type="AlphaFoldDB" id="A0A090BBS3"/>
<organism evidence="2">
    <name type="scientific">Hyaloperonospora arabidopsidis (strain Emoy2)</name>
    <name type="common">Downy mildew agent</name>
    <name type="synonym">Peronospora arabidopsidis</name>
    <dbReference type="NCBI Taxonomy" id="559515"/>
    <lineage>
        <taxon>Eukaryota</taxon>
        <taxon>Sar</taxon>
        <taxon>Stramenopiles</taxon>
        <taxon>Oomycota</taxon>
        <taxon>Peronosporomycetes</taxon>
        <taxon>Peronosporales</taxon>
        <taxon>Peronosporaceae</taxon>
        <taxon>Hyaloperonospora</taxon>
    </lineage>
</organism>
<accession>A0A090BBS3</accession>
<reference evidence="2" key="1">
    <citation type="journal article" date="2014" name="PLoS Pathog.">
        <title>Expression profiling during Arabidopsis/downy mildew interaction reveals a highly-expressed effector that attenuates responses to salicylic acid.</title>
        <authorList>
            <person name="Asai S."/>
            <person name="Rallapalli G."/>
            <person name="Piquerez S.J.M."/>
            <person name="Caillaud M.C."/>
            <person name="Furzer O.J."/>
            <person name="Ishaque N."/>
            <person name="Wirthmueller L."/>
            <person name="Fabro G."/>
            <person name="Shirasu K."/>
            <person name="Jones J.D.G."/>
        </authorList>
    </citation>
    <scope>NUCLEOTIDE SEQUENCE</scope>
    <source>
        <strain evidence="2">Emoy2</strain>
    </source>
</reference>
<gene>
    <name evidence="2" type="primary">HaRxLL146</name>
</gene>
<proteinExistence type="evidence at transcript level"/>
<feature type="compositionally biased region" description="Polar residues" evidence="1">
    <location>
        <begin position="67"/>
        <end position="82"/>
    </location>
</feature>
<feature type="region of interest" description="Disordered" evidence="1">
    <location>
        <begin position="67"/>
        <end position="97"/>
    </location>
</feature>